<dbReference type="SUPFAM" id="SSF52172">
    <property type="entry name" value="CheY-like"/>
    <property type="match status" value="1"/>
</dbReference>
<dbReference type="CDD" id="cd06170">
    <property type="entry name" value="LuxR_C_like"/>
    <property type="match status" value="1"/>
</dbReference>
<dbReference type="Gene3D" id="3.40.50.2300">
    <property type="match status" value="1"/>
</dbReference>
<dbReference type="PANTHER" id="PTHR45566:SF1">
    <property type="entry name" value="HTH-TYPE TRANSCRIPTIONAL REGULATOR YHJB-RELATED"/>
    <property type="match status" value="1"/>
</dbReference>
<dbReference type="GO" id="GO:0003677">
    <property type="term" value="F:DNA binding"/>
    <property type="evidence" value="ECO:0007669"/>
    <property type="project" value="UniProtKB-KW"/>
</dbReference>
<dbReference type="SUPFAM" id="SSF46894">
    <property type="entry name" value="C-terminal effector domain of the bipartite response regulators"/>
    <property type="match status" value="1"/>
</dbReference>
<evidence type="ECO:0000313" key="7">
    <source>
        <dbReference type="Proteomes" id="UP000248168"/>
    </source>
</evidence>
<dbReference type="OrthoDB" id="9808843at2"/>
<dbReference type="CDD" id="cd17535">
    <property type="entry name" value="REC_NarL-like"/>
    <property type="match status" value="1"/>
</dbReference>
<dbReference type="InterPro" id="IPR000792">
    <property type="entry name" value="Tscrpt_reg_LuxR_C"/>
</dbReference>
<dbReference type="Proteomes" id="UP000248168">
    <property type="component" value="Unassembled WGS sequence"/>
</dbReference>
<name>A0A330L0R3_9BACT</name>
<organism evidence="6 7">
    <name type="scientific">Nitrospira lenta</name>
    <dbReference type="NCBI Taxonomy" id="1436998"/>
    <lineage>
        <taxon>Bacteria</taxon>
        <taxon>Pseudomonadati</taxon>
        <taxon>Nitrospirota</taxon>
        <taxon>Nitrospiria</taxon>
        <taxon>Nitrospirales</taxon>
        <taxon>Nitrospiraceae</taxon>
        <taxon>Nitrospira</taxon>
    </lineage>
</organism>
<dbReference type="InterPro" id="IPR001789">
    <property type="entry name" value="Sig_transdc_resp-reg_receiver"/>
</dbReference>
<gene>
    <name evidence="6" type="ORF">NITLEN_10434</name>
</gene>
<dbReference type="PRINTS" id="PR00038">
    <property type="entry name" value="HTHLUXR"/>
</dbReference>
<dbReference type="AlphaFoldDB" id="A0A330L0R3"/>
<protein>
    <submittedName>
        <fullName evidence="6">Uncharacterized protein</fullName>
    </submittedName>
</protein>
<keyword evidence="7" id="KW-1185">Reference proteome</keyword>
<dbReference type="PANTHER" id="PTHR45566">
    <property type="entry name" value="HTH-TYPE TRANSCRIPTIONAL REGULATOR YHJB-RELATED"/>
    <property type="match status" value="1"/>
</dbReference>
<keyword evidence="2" id="KW-0238">DNA-binding</keyword>
<evidence type="ECO:0000313" key="6">
    <source>
        <dbReference type="EMBL" id="SPP63348.1"/>
    </source>
</evidence>
<dbReference type="GO" id="GO:0000160">
    <property type="term" value="P:phosphorelay signal transduction system"/>
    <property type="evidence" value="ECO:0007669"/>
    <property type="project" value="InterPro"/>
</dbReference>
<evidence type="ECO:0000256" key="1">
    <source>
        <dbReference type="ARBA" id="ARBA00022553"/>
    </source>
</evidence>
<keyword evidence="1" id="KW-0597">Phosphoprotein</keyword>
<evidence type="ECO:0000256" key="3">
    <source>
        <dbReference type="PROSITE-ProRule" id="PRU00169"/>
    </source>
</evidence>
<dbReference type="InterPro" id="IPR058245">
    <property type="entry name" value="NreC/VraR/RcsB-like_REC"/>
</dbReference>
<dbReference type="EMBL" id="OUNR01000001">
    <property type="protein sequence ID" value="SPP63348.1"/>
    <property type="molecule type" value="Genomic_DNA"/>
</dbReference>
<dbReference type="SMART" id="SM00421">
    <property type="entry name" value="HTH_LUXR"/>
    <property type="match status" value="1"/>
</dbReference>
<feature type="domain" description="HTH luxR-type" evidence="4">
    <location>
        <begin position="153"/>
        <end position="218"/>
    </location>
</feature>
<dbReference type="PROSITE" id="PS50110">
    <property type="entry name" value="RESPONSE_REGULATORY"/>
    <property type="match status" value="1"/>
</dbReference>
<reference evidence="7" key="1">
    <citation type="submission" date="2018-04" db="EMBL/GenBank/DDBJ databases">
        <authorList>
            <person name="Lucker S."/>
            <person name="Sakoula D."/>
        </authorList>
    </citation>
    <scope>NUCLEOTIDE SEQUENCE [LARGE SCALE GENOMIC DNA]</scope>
</reference>
<sequence length="256" mass="28315">MSIRPSHSATHTIVIAERELPTRLGLHAILTDQPGLSLPPPVATAIELLEAVDQYHPDAVLIGTWFSDGNGIDLCRTLLRRYPTMRILLVANTANAQLLMHAVQAGALGLILKTTPSAQVPGIVAQALAGEPTFDHDLVGTALKWMGGQAESPQGLHPQLSPRHQQILPLLSDGLTNKEIGLQLHLSEKTVKNYLADLFDRLHMTRRSQVAAWFIGQTVQQPLPRNPLMRAEKIWERPRLYAFSQEEFLHAHHSAH</sequence>
<dbReference type="InterPro" id="IPR011006">
    <property type="entry name" value="CheY-like_superfamily"/>
</dbReference>
<evidence type="ECO:0000256" key="2">
    <source>
        <dbReference type="ARBA" id="ARBA00023125"/>
    </source>
</evidence>
<accession>A0A330L0R3</accession>
<dbReference type="PROSITE" id="PS50043">
    <property type="entry name" value="HTH_LUXR_2"/>
    <property type="match status" value="1"/>
</dbReference>
<dbReference type="RefSeq" id="WP_121987895.1">
    <property type="nucleotide sequence ID" value="NZ_OUNR01000001.1"/>
</dbReference>
<feature type="domain" description="Response regulatory" evidence="5">
    <location>
        <begin position="12"/>
        <end position="128"/>
    </location>
</feature>
<dbReference type="GO" id="GO:0006355">
    <property type="term" value="P:regulation of DNA-templated transcription"/>
    <property type="evidence" value="ECO:0007669"/>
    <property type="project" value="InterPro"/>
</dbReference>
<dbReference type="Pfam" id="PF00196">
    <property type="entry name" value="GerE"/>
    <property type="match status" value="1"/>
</dbReference>
<comment type="caution">
    <text evidence="3">Lacks conserved residue(s) required for the propagation of feature annotation.</text>
</comment>
<dbReference type="Pfam" id="PF00072">
    <property type="entry name" value="Response_reg"/>
    <property type="match status" value="1"/>
</dbReference>
<dbReference type="InParanoid" id="A0A330L0R3"/>
<evidence type="ECO:0000259" key="4">
    <source>
        <dbReference type="PROSITE" id="PS50043"/>
    </source>
</evidence>
<evidence type="ECO:0000259" key="5">
    <source>
        <dbReference type="PROSITE" id="PS50110"/>
    </source>
</evidence>
<dbReference type="InterPro" id="IPR051015">
    <property type="entry name" value="EvgA-like"/>
</dbReference>
<dbReference type="InterPro" id="IPR016032">
    <property type="entry name" value="Sig_transdc_resp-reg_C-effctor"/>
</dbReference>
<proteinExistence type="predicted"/>